<organism evidence="2 3">
    <name type="scientific">Neolewinella lacunae</name>
    <dbReference type="NCBI Taxonomy" id="1517758"/>
    <lineage>
        <taxon>Bacteria</taxon>
        <taxon>Pseudomonadati</taxon>
        <taxon>Bacteroidota</taxon>
        <taxon>Saprospiria</taxon>
        <taxon>Saprospirales</taxon>
        <taxon>Lewinellaceae</taxon>
        <taxon>Neolewinella</taxon>
    </lineage>
</organism>
<dbReference type="InterPro" id="IPR026341">
    <property type="entry name" value="T9SS_type_B"/>
</dbReference>
<reference evidence="2" key="1">
    <citation type="submission" date="2020-08" db="EMBL/GenBank/DDBJ databases">
        <title>Lewinella bacteria from marine environments.</title>
        <authorList>
            <person name="Zhong Y."/>
        </authorList>
    </citation>
    <scope>NUCLEOTIDE SEQUENCE</scope>
    <source>
        <strain evidence="2">KCTC 42187</strain>
    </source>
</reference>
<accession>A0A923T8P1</accession>
<dbReference type="Pfam" id="PF13585">
    <property type="entry name" value="CHU_C"/>
    <property type="match status" value="1"/>
</dbReference>
<dbReference type="EMBL" id="JACSIT010000141">
    <property type="protein sequence ID" value="MBC6995845.1"/>
    <property type="molecule type" value="Genomic_DNA"/>
</dbReference>
<dbReference type="InterPro" id="IPR013783">
    <property type="entry name" value="Ig-like_fold"/>
</dbReference>
<feature type="signal peptide" evidence="1">
    <location>
        <begin position="1"/>
        <end position="20"/>
    </location>
</feature>
<sequence>MRSFYLLVLLLLGLATPLAAQRANDECSNALALPPVLNYCSGPGALSNTGATTSFTGAQANNYGICISEPNEMHDVWFSFVAQRNSANIRVNGNIPGNVRGSIVSPQMTLYSGPCADITRDDVIVCKSPFQNLNGINAIATNLIVGETYFLLVGARNGNEGTFELCIDQFDAVPDPNSDCATGVILCDKSPFSVAFLSGNGTVRDDLQANGCVDNNCRPTEDNSAWYRWTCDQPGTLSFVITPLGAAINEDIDFAVYELTNGIDDCGARQTLRCMYSGETGGQADNLNLPCLGPTGMSDADPDTSESCGCQPGNNNFVRSIDMVAGRSYALVIFNFSASGDGFSIEFGGTGTFVGPEAAFSFSSAEVCVGDALVFEDRSTSVDQIVSREWNFGPTATPRTASGPGPHSVVFGAPGNPAVELVIETSRECREILSQREVNVICCDGQFTGTAQISDVVCPNDITGAIDLTATSSFSPTTLAFNWSNGAMTEDLNNLGLGDYTVTVSDVSGCEEVFTYTVGGPPAFRFDTLIGMPDCAGGTNGSLTFTVLAGGLGPYEYSFNGGAFSGNNVLNNLPVSTVNVVARDANGCLVDQAIDVDELELGLVQGAPVFTEPICNGDANGRIEIQLANGRPGYEYDFNLGQGFQASNVQAGLVAGTYTVNARDADGCLGNFTVELTEPTPITVAPAATDISCFGADDGSILVLTGGGRPSYTYAWSDGSSADTLRTDLPPGPYTISLTDQNGCVRSASVTINEPNEIFPVLEQATDLTCFEEPTGSFLLSATGGTPDYTYSADGSSFQADPLLGNLLAGDYRLYVMDANGCLDSLDGRLNQPVEFIIDPGNDVRIFLGFDTILRVVSNYDPVRYQWGPDSLRCLDPPCTRVSAGPFTTTLYTVIGTNAAGCRDSATVEVAVVADRPLYVPNAFSPNGDGVNDGFTIFGGRAVAEIESLRIYDRWGGLVFENENFLPNEPSLGWDGLVDGRPVNPAVFVYAARVRFVNGTVQEYGGDLTLLR</sequence>
<dbReference type="RefSeq" id="WP_187467866.1">
    <property type="nucleotide sequence ID" value="NZ_JACSIT010000141.1"/>
</dbReference>
<dbReference type="InterPro" id="IPR035986">
    <property type="entry name" value="PKD_dom_sf"/>
</dbReference>
<protein>
    <submittedName>
        <fullName evidence="2">Gliding motility-associated C-terminal domain-containing protein</fullName>
    </submittedName>
</protein>
<keyword evidence="3" id="KW-1185">Reference proteome</keyword>
<gene>
    <name evidence="2" type="ORF">H9S92_16885</name>
</gene>
<evidence type="ECO:0000313" key="2">
    <source>
        <dbReference type="EMBL" id="MBC6995845.1"/>
    </source>
</evidence>
<evidence type="ECO:0000313" key="3">
    <source>
        <dbReference type="Proteomes" id="UP000650081"/>
    </source>
</evidence>
<dbReference type="AlphaFoldDB" id="A0A923T8P1"/>
<proteinExistence type="predicted"/>
<feature type="chain" id="PRO_5037577600" evidence="1">
    <location>
        <begin position="21"/>
        <end position="1012"/>
    </location>
</feature>
<dbReference type="Proteomes" id="UP000650081">
    <property type="component" value="Unassembled WGS sequence"/>
</dbReference>
<dbReference type="Gene3D" id="2.60.40.10">
    <property type="entry name" value="Immunoglobulins"/>
    <property type="match status" value="1"/>
</dbReference>
<dbReference type="Gene3D" id="2.60.40.740">
    <property type="match status" value="1"/>
</dbReference>
<dbReference type="SUPFAM" id="SSF49299">
    <property type="entry name" value="PKD domain"/>
    <property type="match status" value="1"/>
</dbReference>
<dbReference type="NCBIfam" id="TIGR04131">
    <property type="entry name" value="Bac_Flav_CTERM"/>
    <property type="match status" value="1"/>
</dbReference>
<dbReference type="InterPro" id="IPR025667">
    <property type="entry name" value="SprB_repeat"/>
</dbReference>
<evidence type="ECO:0000256" key="1">
    <source>
        <dbReference type="SAM" id="SignalP"/>
    </source>
</evidence>
<keyword evidence="1" id="KW-0732">Signal</keyword>
<name>A0A923T8P1_9BACT</name>
<dbReference type="Pfam" id="PF13573">
    <property type="entry name" value="SprB"/>
    <property type="match status" value="4"/>
</dbReference>
<comment type="caution">
    <text evidence="2">The sequence shown here is derived from an EMBL/GenBank/DDBJ whole genome shotgun (WGS) entry which is preliminary data.</text>
</comment>